<feature type="region of interest" description="Disordered" evidence="2">
    <location>
        <begin position="84"/>
        <end position="117"/>
    </location>
</feature>
<dbReference type="Gene3D" id="1.10.150.130">
    <property type="match status" value="1"/>
</dbReference>
<evidence type="ECO:0000256" key="2">
    <source>
        <dbReference type="SAM" id="MobiDB-lite"/>
    </source>
</evidence>
<evidence type="ECO:0000313" key="3">
    <source>
        <dbReference type="EMBL" id="XBV90011.1"/>
    </source>
</evidence>
<dbReference type="SUPFAM" id="SSF56349">
    <property type="entry name" value="DNA breaking-rejoining enzymes"/>
    <property type="match status" value="1"/>
</dbReference>
<evidence type="ECO:0008006" key="4">
    <source>
        <dbReference type="Google" id="ProtNLM"/>
    </source>
</evidence>
<protein>
    <recommendedName>
        <fullName evidence="4">Core-binding (CB) domain-containing protein</fullName>
    </recommendedName>
</protein>
<evidence type="ECO:0000256" key="1">
    <source>
        <dbReference type="ARBA" id="ARBA00023125"/>
    </source>
</evidence>
<accession>A0AAU7UNX6</accession>
<dbReference type="KEGG" id="bkr:AAFP32_04595"/>
<keyword evidence="1" id="KW-0238">DNA-binding</keyword>
<gene>
    <name evidence="3" type="ORF">AAFP32_04595</name>
</gene>
<sequence length="117" mass="13308">MSNYRSPYTVELRGYYLQRLMIWTQDNTEHRSVLKLTLVDFHAWLSKDVGPAISTKRSARSTLSVFYEWAETIGKIKKNPARKLPTMRNSIGIPTTLAPSMTSNEPSNDQRGPSMSS</sequence>
<dbReference type="InterPro" id="IPR011010">
    <property type="entry name" value="DNA_brk_join_enz"/>
</dbReference>
<reference evidence="3" key="1">
    <citation type="submission" date="2024-06" db="EMBL/GenBank/DDBJ databases">
        <title>Brevibacterium koreense sp. nov., isolated from jogae-jeotgal, a Korean fermented seafood.</title>
        <authorList>
            <person name="Whon T.W."/>
            <person name="Nam S."/>
            <person name="Kim Y."/>
        </authorList>
    </citation>
    <scope>NUCLEOTIDE SEQUENCE</scope>
    <source>
        <strain evidence="3">CBA3109</strain>
    </source>
</reference>
<dbReference type="GO" id="GO:0003677">
    <property type="term" value="F:DNA binding"/>
    <property type="evidence" value="ECO:0007669"/>
    <property type="project" value="UniProtKB-KW"/>
</dbReference>
<organism evidence="3">
    <name type="scientific">Brevibacterium koreense</name>
    <dbReference type="NCBI Taxonomy" id="3140787"/>
    <lineage>
        <taxon>Bacteria</taxon>
        <taxon>Bacillati</taxon>
        <taxon>Actinomycetota</taxon>
        <taxon>Actinomycetes</taxon>
        <taxon>Micrococcales</taxon>
        <taxon>Brevibacteriaceae</taxon>
        <taxon>Brevibacterium</taxon>
    </lineage>
</organism>
<dbReference type="InterPro" id="IPR010998">
    <property type="entry name" value="Integrase_recombinase_N"/>
</dbReference>
<dbReference type="EMBL" id="CP158281">
    <property type="protein sequence ID" value="XBV90011.1"/>
    <property type="molecule type" value="Genomic_DNA"/>
</dbReference>
<dbReference type="AlphaFoldDB" id="A0AAU7UNX6"/>
<feature type="compositionally biased region" description="Polar residues" evidence="2">
    <location>
        <begin position="87"/>
        <end position="117"/>
    </location>
</feature>
<name>A0AAU7UNX6_9MICO</name>
<dbReference type="RefSeq" id="WP_350270836.1">
    <property type="nucleotide sequence ID" value="NZ_CP158281.1"/>
</dbReference>
<proteinExistence type="predicted"/>